<evidence type="ECO:0000259" key="7">
    <source>
        <dbReference type="PROSITE" id="PS50048"/>
    </source>
</evidence>
<dbReference type="SMART" id="SM00906">
    <property type="entry name" value="Fungal_trans"/>
    <property type="match status" value="1"/>
</dbReference>
<dbReference type="AlphaFoldDB" id="A0A0F4YK98"/>
<dbReference type="GeneID" id="25319614"/>
<evidence type="ECO:0000256" key="1">
    <source>
        <dbReference type="ARBA" id="ARBA00022723"/>
    </source>
</evidence>
<evidence type="ECO:0000256" key="5">
    <source>
        <dbReference type="ARBA" id="ARBA00023242"/>
    </source>
</evidence>
<evidence type="ECO:0000256" key="3">
    <source>
        <dbReference type="ARBA" id="ARBA00023125"/>
    </source>
</evidence>
<dbReference type="Gene3D" id="4.10.240.10">
    <property type="entry name" value="Zn(2)-C6 fungal-type DNA-binding domain"/>
    <property type="match status" value="1"/>
</dbReference>
<dbReference type="OrthoDB" id="3548654at2759"/>
<dbReference type="SUPFAM" id="SSF57701">
    <property type="entry name" value="Zn2/Cys6 DNA-binding domain"/>
    <property type="match status" value="1"/>
</dbReference>
<dbReference type="PANTHER" id="PTHR47424:SF6">
    <property type="entry name" value="PROLINE UTILIZATION TRANS-ACTIVATOR"/>
    <property type="match status" value="1"/>
</dbReference>
<keyword evidence="2" id="KW-0805">Transcription regulation</keyword>
<keyword evidence="3" id="KW-0238">DNA-binding</keyword>
<dbReference type="EMBL" id="LASV01000427">
    <property type="protein sequence ID" value="KKA18697.1"/>
    <property type="molecule type" value="Genomic_DNA"/>
</dbReference>
<dbReference type="InterPro" id="IPR007219">
    <property type="entry name" value="XnlR_reg_dom"/>
</dbReference>
<dbReference type="RefSeq" id="XP_013325309.1">
    <property type="nucleotide sequence ID" value="XM_013469855.1"/>
</dbReference>
<gene>
    <name evidence="8" type="ORF">T310_7338</name>
</gene>
<keyword evidence="1" id="KW-0479">Metal-binding</keyword>
<dbReference type="Pfam" id="PF04082">
    <property type="entry name" value="Fungal_trans"/>
    <property type="match status" value="1"/>
</dbReference>
<keyword evidence="9" id="KW-1185">Reference proteome</keyword>
<reference evidence="8 9" key="1">
    <citation type="submission" date="2015-04" db="EMBL/GenBank/DDBJ databases">
        <authorList>
            <person name="Heijne W.H."/>
            <person name="Fedorova N.D."/>
            <person name="Nierman W.C."/>
            <person name="Vollebregt A.W."/>
            <person name="Zhao Z."/>
            <person name="Wu L."/>
            <person name="Kumar M."/>
            <person name="Stam H."/>
            <person name="van den Berg M.A."/>
            <person name="Pel H.J."/>
        </authorList>
    </citation>
    <scope>NUCLEOTIDE SEQUENCE [LARGE SCALE GENOMIC DNA]</scope>
    <source>
        <strain evidence="8 9">CBS 393.64</strain>
    </source>
</reference>
<name>A0A0F4YK98_RASE3</name>
<feature type="domain" description="Zn(2)-C6 fungal-type" evidence="7">
    <location>
        <begin position="49"/>
        <end position="78"/>
    </location>
</feature>
<dbReference type="InterPro" id="IPR051127">
    <property type="entry name" value="Fungal_SecMet_Regulators"/>
</dbReference>
<evidence type="ECO:0000256" key="4">
    <source>
        <dbReference type="ARBA" id="ARBA00023163"/>
    </source>
</evidence>
<dbReference type="GO" id="GO:0006351">
    <property type="term" value="P:DNA-templated transcription"/>
    <property type="evidence" value="ECO:0007669"/>
    <property type="project" value="InterPro"/>
</dbReference>
<dbReference type="PANTHER" id="PTHR47424">
    <property type="entry name" value="REGULATORY PROTEIN GAL4"/>
    <property type="match status" value="1"/>
</dbReference>
<dbReference type="GO" id="GO:0008270">
    <property type="term" value="F:zinc ion binding"/>
    <property type="evidence" value="ECO:0007669"/>
    <property type="project" value="InterPro"/>
</dbReference>
<dbReference type="CDD" id="cd12148">
    <property type="entry name" value="fungal_TF_MHR"/>
    <property type="match status" value="1"/>
</dbReference>
<organism evidence="8 9">
    <name type="scientific">Rasamsonia emersonii (strain ATCC 16479 / CBS 393.64 / IMI 116815)</name>
    <dbReference type="NCBI Taxonomy" id="1408163"/>
    <lineage>
        <taxon>Eukaryota</taxon>
        <taxon>Fungi</taxon>
        <taxon>Dikarya</taxon>
        <taxon>Ascomycota</taxon>
        <taxon>Pezizomycotina</taxon>
        <taxon>Eurotiomycetes</taxon>
        <taxon>Eurotiomycetidae</taxon>
        <taxon>Eurotiales</taxon>
        <taxon>Trichocomaceae</taxon>
        <taxon>Rasamsonia</taxon>
    </lineage>
</organism>
<dbReference type="GO" id="GO:0003677">
    <property type="term" value="F:DNA binding"/>
    <property type="evidence" value="ECO:0007669"/>
    <property type="project" value="UniProtKB-KW"/>
</dbReference>
<dbReference type="InterPro" id="IPR001138">
    <property type="entry name" value="Zn2Cys6_DnaBD"/>
</dbReference>
<evidence type="ECO:0000313" key="9">
    <source>
        <dbReference type="Proteomes" id="UP000053958"/>
    </source>
</evidence>
<evidence type="ECO:0000256" key="2">
    <source>
        <dbReference type="ARBA" id="ARBA00023015"/>
    </source>
</evidence>
<dbReference type="STRING" id="1408163.A0A0F4YK98"/>
<protein>
    <submittedName>
        <fullName evidence="8">Fungal specific transcription factor domain-containing protein</fullName>
    </submittedName>
</protein>
<proteinExistence type="predicted"/>
<dbReference type="PROSITE" id="PS50048">
    <property type="entry name" value="ZN2_CY6_FUNGAL_2"/>
    <property type="match status" value="1"/>
</dbReference>
<comment type="caution">
    <text evidence="8">The sequence shown here is derived from an EMBL/GenBank/DDBJ whole genome shotgun (WGS) entry which is preliminary data.</text>
</comment>
<dbReference type="SMART" id="SM00066">
    <property type="entry name" value="GAL4"/>
    <property type="match status" value="1"/>
</dbReference>
<dbReference type="Pfam" id="PF00172">
    <property type="entry name" value="Zn_clus"/>
    <property type="match status" value="1"/>
</dbReference>
<keyword evidence="4" id="KW-0804">Transcription</keyword>
<evidence type="ECO:0000313" key="8">
    <source>
        <dbReference type="EMBL" id="KKA18697.1"/>
    </source>
</evidence>
<dbReference type="InterPro" id="IPR036864">
    <property type="entry name" value="Zn2-C6_fun-type_DNA-bd_sf"/>
</dbReference>
<dbReference type="GO" id="GO:0000981">
    <property type="term" value="F:DNA-binding transcription factor activity, RNA polymerase II-specific"/>
    <property type="evidence" value="ECO:0007669"/>
    <property type="project" value="InterPro"/>
</dbReference>
<accession>A0A0F4YK98</accession>
<feature type="region of interest" description="Disordered" evidence="6">
    <location>
        <begin position="1"/>
        <end position="39"/>
    </location>
</feature>
<evidence type="ECO:0000256" key="6">
    <source>
        <dbReference type="SAM" id="MobiDB-lite"/>
    </source>
</evidence>
<dbReference type="Proteomes" id="UP000053958">
    <property type="component" value="Unassembled WGS sequence"/>
</dbReference>
<keyword evidence="5" id="KW-0539">Nucleus</keyword>
<sequence length="661" mass="74732">MTESSSPQTPGRTVCTGVRSQPDKPHQRLPPNRRRHKVSPANRQRVACACNPCNVRRIKCTGERPCKACARNSRECIYPEVTERVYVSKDELEALKRECAILRRCLEEIVPSQSQREALIRKWSEAVSQSADEQDEERDPQDLPKGRILRYSDTYARFHGASAGGVFIDQLRALVAMVLPALGSSPSPLGETEKSFTSFLGRIHTYDSRPIELNEINPLELPPFEEIAGLLGAFWGYTEDRNDPFGCGGIYYWGDLRDILQHAAPASRGRPDKGLMPAQRDSGAGLPALTFMSYYLLGSGRRDTAYIYICAAMRIAMTHGLHEGWVANEKQKREFWNMFILDRWLSCLTGRPSSITNEALILGLPERPVGQDANDLPPPDGLRAHVELAFIMGDISSKIYGAFSRRQSLATIVCHINDCLQKLSEWLNSLPSTVRLTMAPSAENRNKIILHLIYNQLVLLCTRPLLFLAVKTRLKYYFVDATHSQRLQFPDSLVATCVDAARRNAELISGLMESRLAAMMLTLRYHYSFSAATVLALALLLPQHARIEDARLIEMLLQDLKNPGQSENECSLDCAKMIAELYPVVERLRRLTFMSSRPPDSRDSGDSKYDRDEQSDTIRDYIRNFWPLVSLRGTKLYKIRTRLPEYEDRAFFQAPATPDSL</sequence>
<dbReference type="CDD" id="cd00067">
    <property type="entry name" value="GAL4"/>
    <property type="match status" value="1"/>
</dbReference>
<feature type="compositionally biased region" description="Polar residues" evidence="6">
    <location>
        <begin position="1"/>
        <end position="11"/>
    </location>
</feature>